<gene>
    <name evidence="1" type="ORF">L2E82_38949</name>
</gene>
<organism evidence="1 2">
    <name type="scientific">Cichorium intybus</name>
    <name type="common">Chicory</name>
    <dbReference type="NCBI Taxonomy" id="13427"/>
    <lineage>
        <taxon>Eukaryota</taxon>
        <taxon>Viridiplantae</taxon>
        <taxon>Streptophyta</taxon>
        <taxon>Embryophyta</taxon>
        <taxon>Tracheophyta</taxon>
        <taxon>Spermatophyta</taxon>
        <taxon>Magnoliopsida</taxon>
        <taxon>eudicotyledons</taxon>
        <taxon>Gunneridae</taxon>
        <taxon>Pentapetalae</taxon>
        <taxon>asterids</taxon>
        <taxon>campanulids</taxon>
        <taxon>Asterales</taxon>
        <taxon>Asteraceae</taxon>
        <taxon>Cichorioideae</taxon>
        <taxon>Cichorieae</taxon>
        <taxon>Cichoriinae</taxon>
        <taxon>Cichorium</taxon>
    </lineage>
</organism>
<keyword evidence="2" id="KW-1185">Reference proteome</keyword>
<evidence type="ECO:0000313" key="2">
    <source>
        <dbReference type="Proteomes" id="UP001055811"/>
    </source>
</evidence>
<comment type="caution">
    <text evidence="1">The sequence shown here is derived from an EMBL/GenBank/DDBJ whole genome shotgun (WGS) entry which is preliminary data.</text>
</comment>
<dbReference type="EMBL" id="CM042015">
    <property type="protein sequence ID" value="KAI3709190.1"/>
    <property type="molecule type" value="Genomic_DNA"/>
</dbReference>
<accession>A0ACB9AGV5</accession>
<name>A0ACB9AGV5_CICIN</name>
<protein>
    <submittedName>
        <fullName evidence="1">Uncharacterized protein</fullName>
    </submittedName>
</protein>
<proteinExistence type="predicted"/>
<dbReference type="Proteomes" id="UP001055811">
    <property type="component" value="Linkage Group LG07"/>
</dbReference>
<sequence length="194" mass="21819">MLLSTDNGAKDQPPVVDRTRIDSKRRLDYALFQLTPTRTRCDLVICAGDCKEKLTSTLLEPFIAHLNISKDEISKGGYSITLSAFVSASWFTKSTLERHQFIPSKADSPILSLRDFFVAKYEENSSSYKLAQVFLSLSLIIVNEEGHIIHIDFGFMLSNSPGGVNFETALFKLTYELLEASILFNLGFRVQLKL</sequence>
<reference evidence="1 2" key="2">
    <citation type="journal article" date="2022" name="Mol. Ecol. Resour.">
        <title>The genomes of chicory, endive, great burdock and yacon provide insights into Asteraceae paleo-polyploidization history and plant inulin production.</title>
        <authorList>
            <person name="Fan W."/>
            <person name="Wang S."/>
            <person name="Wang H."/>
            <person name="Wang A."/>
            <person name="Jiang F."/>
            <person name="Liu H."/>
            <person name="Zhao H."/>
            <person name="Xu D."/>
            <person name="Zhang Y."/>
        </authorList>
    </citation>
    <scope>NUCLEOTIDE SEQUENCE [LARGE SCALE GENOMIC DNA]</scope>
    <source>
        <strain evidence="2">cv. Punajuju</strain>
        <tissue evidence="1">Leaves</tissue>
    </source>
</reference>
<reference evidence="2" key="1">
    <citation type="journal article" date="2022" name="Mol. Ecol. Resour.">
        <title>The genomes of chicory, endive, great burdock and yacon provide insights into Asteraceae palaeo-polyploidization history and plant inulin production.</title>
        <authorList>
            <person name="Fan W."/>
            <person name="Wang S."/>
            <person name="Wang H."/>
            <person name="Wang A."/>
            <person name="Jiang F."/>
            <person name="Liu H."/>
            <person name="Zhao H."/>
            <person name="Xu D."/>
            <person name="Zhang Y."/>
        </authorList>
    </citation>
    <scope>NUCLEOTIDE SEQUENCE [LARGE SCALE GENOMIC DNA]</scope>
    <source>
        <strain evidence="2">cv. Punajuju</strain>
    </source>
</reference>
<evidence type="ECO:0000313" key="1">
    <source>
        <dbReference type="EMBL" id="KAI3709190.1"/>
    </source>
</evidence>